<dbReference type="Proteomes" id="UP000799755">
    <property type="component" value="Unassembled WGS sequence"/>
</dbReference>
<evidence type="ECO:0000313" key="2">
    <source>
        <dbReference type="Proteomes" id="UP000799755"/>
    </source>
</evidence>
<organism evidence="1 2">
    <name type="scientific">Lindgomyces ingoldianus</name>
    <dbReference type="NCBI Taxonomy" id="673940"/>
    <lineage>
        <taxon>Eukaryota</taxon>
        <taxon>Fungi</taxon>
        <taxon>Dikarya</taxon>
        <taxon>Ascomycota</taxon>
        <taxon>Pezizomycotina</taxon>
        <taxon>Dothideomycetes</taxon>
        <taxon>Pleosporomycetidae</taxon>
        <taxon>Pleosporales</taxon>
        <taxon>Lindgomycetaceae</taxon>
        <taxon>Lindgomyces</taxon>
    </lineage>
</organism>
<reference evidence="1" key="1">
    <citation type="journal article" date="2020" name="Stud. Mycol.">
        <title>101 Dothideomycetes genomes: a test case for predicting lifestyles and emergence of pathogens.</title>
        <authorList>
            <person name="Haridas S."/>
            <person name="Albert R."/>
            <person name="Binder M."/>
            <person name="Bloem J."/>
            <person name="Labutti K."/>
            <person name="Salamov A."/>
            <person name="Andreopoulos B."/>
            <person name="Baker S."/>
            <person name="Barry K."/>
            <person name="Bills G."/>
            <person name="Bluhm B."/>
            <person name="Cannon C."/>
            <person name="Castanera R."/>
            <person name="Culley D."/>
            <person name="Daum C."/>
            <person name="Ezra D."/>
            <person name="Gonzalez J."/>
            <person name="Henrissat B."/>
            <person name="Kuo A."/>
            <person name="Liang C."/>
            <person name="Lipzen A."/>
            <person name="Lutzoni F."/>
            <person name="Magnuson J."/>
            <person name="Mondo S."/>
            <person name="Nolan M."/>
            <person name="Ohm R."/>
            <person name="Pangilinan J."/>
            <person name="Park H.-J."/>
            <person name="Ramirez L."/>
            <person name="Alfaro M."/>
            <person name="Sun H."/>
            <person name="Tritt A."/>
            <person name="Yoshinaga Y."/>
            <person name="Zwiers L.-H."/>
            <person name="Turgeon B."/>
            <person name="Goodwin S."/>
            <person name="Spatafora J."/>
            <person name="Crous P."/>
            <person name="Grigoriev I."/>
        </authorList>
    </citation>
    <scope>NUCLEOTIDE SEQUENCE</scope>
    <source>
        <strain evidence="1">ATCC 200398</strain>
    </source>
</reference>
<proteinExistence type="predicted"/>
<evidence type="ECO:0000313" key="1">
    <source>
        <dbReference type="EMBL" id="KAF2465486.1"/>
    </source>
</evidence>
<name>A0ACB6QH60_9PLEO</name>
<accession>A0ACB6QH60</accession>
<dbReference type="EMBL" id="MU003529">
    <property type="protein sequence ID" value="KAF2465486.1"/>
    <property type="molecule type" value="Genomic_DNA"/>
</dbReference>
<keyword evidence="2" id="KW-1185">Reference proteome</keyword>
<gene>
    <name evidence="1" type="ORF">BDR25DRAFT_360443</name>
</gene>
<sequence>MQKRPDLCMRESDALGGGCLSGARAALGGPSQDPLLDHQYLQPHFTQNSILYCSSEMVEHRKRKRPLFSTSPPVITPEKDAHEQLQTQQCSAILAALYIYEQDDVPCSYNKLKQHFNNSDDLGRQGRSMVRPSFFELVVRNNEKMNKTTNGYLA</sequence>
<comment type="caution">
    <text evidence="1">The sequence shown here is derived from an EMBL/GenBank/DDBJ whole genome shotgun (WGS) entry which is preliminary data.</text>
</comment>
<protein>
    <submittedName>
        <fullName evidence="1">Uncharacterized protein</fullName>
    </submittedName>
</protein>